<evidence type="ECO:0000259" key="5">
    <source>
        <dbReference type="PROSITE" id="PS51845"/>
    </source>
</evidence>
<organism evidence="6 7">
    <name type="scientific">Blomia tropicalis</name>
    <name type="common">Mite</name>
    <dbReference type="NCBI Taxonomy" id="40697"/>
    <lineage>
        <taxon>Eukaryota</taxon>
        <taxon>Metazoa</taxon>
        <taxon>Ecdysozoa</taxon>
        <taxon>Arthropoda</taxon>
        <taxon>Chelicerata</taxon>
        <taxon>Arachnida</taxon>
        <taxon>Acari</taxon>
        <taxon>Acariformes</taxon>
        <taxon>Sarcoptiformes</taxon>
        <taxon>Astigmata</taxon>
        <taxon>Glycyphagoidea</taxon>
        <taxon>Echimyopodidae</taxon>
        <taxon>Blomia</taxon>
    </lineage>
</organism>
<feature type="domain" description="PDEase" evidence="5">
    <location>
        <begin position="344"/>
        <end position="758"/>
    </location>
</feature>
<dbReference type="GO" id="GO:0046872">
    <property type="term" value="F:metal ion binding"/>
    <property type="evidence" value="ECO:0007669"/>
    <property type="project" value="UniProtKB-KW"/>
</dbReference>
<dbReference type="InterPro" id="IPR023174">
    <property type="entry name" value="PDEase_CS"/>
</dbReference>
<protein>
    <recommendedName>
        <fullName evidence="3">Phosphodiesterase</fullName>
        <ecNumber evidence="3">3.1.4.-</ecNumber>
    </recommendedName>
</protein>
<keyword evidence="2 3" id="KW-0378">Hydrolase</keyword>
<dbReference type="CDD" id="cd00077">
    <property type="entry name" value="HDc"/>
    <property type="match status" value="1"/>
</dbReference>
<evidence type="ECO:0000313" key="7">
    <source>
        <dbReference type="Proteomes" id="UP001142055"/>
    </source>
</evidence>
<feature type="compositionally biased region" description="Low complexity" evidence="4">
    <location>
        <begin position="127"/>
        <end position="138"/>
    </location>
</feature>
<comment type="caution">
    <text evidence="6">The sequence shown here is derived from an EMBL/GenBank/DDBJ whole genome shotgun (WGS) entry which is preliminary data.</text>
</comment>
<gene>
    <name evidence="6" type="ORF">RDWZM_004605</name>
</gene>
<dbReference type="SUPFAM" id="SSF109604">
    <property type="entry name" value="HD-domain/PDEase-like"/>
    <property type="match status" value="1"/>
</dbReference>
<comment type="similarity">
    <text evidence="3">Belongs to the cyclic nucleotide phosphodiesterase family.</text>
</comment>
<evidence type="ECO:0000313" key="6">
    <source>
        <dbReference type="EMBL" id="KAJ6218793.1"/>
    </source>
</evidence>
<proteinExistence type="inferred from homology"/>
<dbReference type="Pfam" id="PF00233">
    <property type="entry name" value="PDEase_I"/>
    <property type="match status" value="1"/>
</dbReference>
<evidence type="ECO:0000256" key="1">
    <source>
        <dbReference type="ARBA" id="ARBA00022723"/>
    </source>
</evidence>
<dbReference type="Gene3D" id="1.10.1300.10">
    <property type="entry name" value="3'5'-cyclic nucleotide phosphodiesterase, catalytic domain"/>
    <property type="match status" value="1"/>
</dbReference>
<feature type="region of interest" description="Disordered" evidence="4">
    <location>
        <begin position="126"/>
        <end position="163"/>
    </location>
</feature>
<dbReference type="PANTHER" id="PTHR11347">
    <property type="entry name" value="CYCLIC NUCLEOTIDE PHOSPHODIESTERASE"/>
    <property type="match status" value="1"/>
</dbReference>
<dbReference type="OMA" id="CIPREQI"/>
<accession>A0A9Q0M2D0</accession>
<comment type="cofactor">
    <cofactor evidence="3">
        <name>a divalent metal cation</name>
        <dbReference type="ChEBI" id="CHEBI:60240"/>
    </cofactor>
    <text evidence="3">Binds 2 divalent metal cations per subunit. Site 1 may preferentially bind zinc ions, while site 2 has a preference for magnesium and/or manganese ions.</text>
</comment>
<feature type="compositionally biased region" description="Polar residues" evidence="4">
    <location>
        <begin position="154"/>
        <end position="163"/>
    </location>
</feature>
<feature type="region of interest" description="Disordered" evidence="4">
    <location>
        <begin position="845"/>
        <end position="870"/>
    </location>
</feature>
<reference evidence="6" key="1">
    <citation type="submission" date="2022-12" db="EMBL/GenBank/DDBJ databases">
        <title>Genome assemblies of Blomia tropicalis.</title>
        <authorList>
            <person name="Cui Y."/>
        </authorList>
    </citation>
    <scope>NUCLEOTIDE SEQUENCE</scope>
    <source>
        <tissue evidence="6">Adult mites</tissue>
    </source>
</reference>
<dbReference type="PROSITE" id="PS51845">
    <property type="entry name" value="PDEASE_I_2"/>
    <property type="match status" value="1"/>
</dbReference>
<dbReference type="AlphaFoldDB" id="A0A9Q0M2D0"/>
<dbReference type="InterPro" id="IPR002073">
    <property type="entry name" value="PDEase_catalytic_dom"/>
</dbReference>
<name>A0A9Q0M2D0_BLOTA</name>
<dbReference type="SMART" id="SM00471">
    <property type="entry name" value="HDc"/>
    <property type="match status" value="1"/>
</dbReference>
<feature type="region of interest" description="Disordered" evidence="4">
    <location>
        <begin position="233"/>
        <end position="278"/>
    </location>
</feature>
<dbReference type="EC" id="3.1.4.-" evidence="3"/>
<dbReference type="GO" id="GO:0007165">
    <property type="term" value="P:signal transduction"/>
    <property type="evidence" value="ECO:0007669"/>
    <property type="project" value="InterPro"/>
</dbReference>
<keyword evidence="1 3" id="KW-0479">Metal-binding</keyword>
<dbReference type="InterPro" id="IPR036971">
    <property type="entry name" value="PDEase_catalytic_dom_sf"/>
</dbReference>
<sequence length="870" mass="97148">MEALLPNGNLFAYRTLLHQPKGSISSVDGVILLEAQGLINEMLSDPCVPPHIASGLRAVSTLLAPPTATISPLPRNRSARISISLAEFKNSESDSEENLIPYLGDRSSCISKKGRRNLPQSVIRRMSTSTWTTTTSATGLPTLEPEPSRKRSTSFRSLNQSSNILHLKNPNTLKCRSYSTTSLPMGVLSRIQHANKVTFIAEKLKGKQLDENEDADVDTTEDDETDRLYTMRQSKLAKCQAQPPSSSSKPAPPPKPAPPRHLPSSDYDSCNESPSGSVLTINDGSTNTKCCPLCGGSTTPTTMSTNLVGGNHSKRNSIRWPFIDLPPPLTPNLNSNGHYIIGDVCYDLDDINQNLLLQRINEWDYPIFELYDMIGDTILSKMAYYVFNETGIMDSFRIPISEFLHYFHALECGYRHKPYHNRTHAADVLHGVYYLTTQPIEGFHHSTDSIDSSLRLLSKLSSIQSNDVGIGSPIGVMYPPLELMAIYTAAVMHDYDHPGRTNAFLVATYAPQAILYNDRSVLENHHSASAWSLFFSKPEYNWLRHLDKAEFKRFRYLVIEFILATDLKRHFEILAEFNAKVNEDESPGIDWFVEADRLLVLEMTIKLADINGPCKRYDIHLQWTLRIAEEFHEQGDEEQRLGLPISPYMDRRCPQLAKLQESFISHLVAPLCTAYCEAGLLPSSSSTTTTTTSSTNTDDDDVEVDKVINIVQSNPHQFIATGQSTAPVGSKTIRKLVCTQTTHLQENYDYWINQLREMKHSSTESTTSTTDQPQGLLRTRRKWCQTVVSTFNGGNVSSTHLVDISNQSISLDHKVPQLESSTTTATTTPANNELSGIVAYQAYKTHDNDGDEEEEDVDGIKQINNQSIPQ</sequence>
<dbReference type="EMBL" id="JAPWDV010000002">
    <property type="protein sequence ID" value="KAJ6218793.1"/>
    <property type="molecule type" value="Genomic_DNA"/>
</dbReference>
<dbReference type="InterPro" id="IPR003607">
    <property type="entry name" value="HD/PDEase_dom"/>
</dbReference>
<dbReference type="Proteomes" id="UP001142055">
    <property type="component" value="Chromosome 2"/>
</dbReference>
<evidence type="ECO:0000256" key="3">
    <source>
        <dbReference type="RuleBase" id="RU363067"/>
    </source>
</evidence>
<feature type="compositionally biased region" description="Polar residues" evidence="4">
    <location>
        <begin position="266"/>
        <end position="278"/>
    </location>
</feature>
<feature type="compositionally biased region" description="Pro residues" evidence="4">
    <location>
        <begin position="250"/>
        <end position="261"/>
    </location>
</feature>
<evidence type="ECO:0000256" key="2">
    <source>
        <dbReference type="ARBA" id="ARBA00022801"/>
    </source>
</evidence>
<dbReference type="PROSITE" id="PS00126">
    <property type="entry name" value="PDEASE_I_1"/>
    <property type="match status" value="1"/>
</dbReference>
<evidence type="ECO:0000256" key="4">
    <source>
        <dbReference type="SAM" id="MobiDB-lite"/>
    </source>
</evidence>
<dbReference type="GO" id="GO:0004114">
    <property type="term" value="F:3',5'-cyclic-nucleotide phosphodiesterase activity"/>
    <property type="evidence" value="ECO:0007669"/>
    <property type="project" value="InterPro"/>
</dbReference>
<keyword evidence="7" id="KW-1185">Reference proteome</keyword>